<dbReference type="SUPFAM" id="SSF161098">
    <property type="entry name" value="MetI-like"/>
    <property type="match status" value="1"/>
</dbReference>
<keyword evidence="4 7" id="KW-0812">Transmembrane</keyword>
<name>A0A1H1RZS0_9MICO</name>
<evidence type="ECO:0000256" key="5">
    <source>
        <dbReference type="ARBA" id="ARBA00022989"/>
    </source>
</evidence>
<dbReference type="InterPro" id="IPR000515">
    <property type="entry name" value="MetI-like"/>
</dbReference>
<feature type="transmembrane region" description="Helical" evidence="7">
    <location>
        <begin position="248"/>
        <end position="269"/>
    </location>
</feature>
<dbReference type="EMBL" id="LT629770">
    <property type="protein sequence ID" value="SDS41240.1"/>
    <property type="molecule type" value="Genomic_DNA"/>
</dbReference>
<reference evidence="9 10" key="1">
    <citation type="submission" date="2016-10" db="EMBL/GenBank/DDBJ databases">
        <authorList>
            <person name="de Groot N.N."/>
        </authorList>
    </citation>
    <scope>NUCLEOTIDE SEQUENCE [LARGE SCALE GENOMIC DNA]</scope>
    <source>
        <strain evidence="9 10">DSM 15019</strain>
    </source>
</reference>
<dbReference type="PROSITE" id="PS50928">
    <property type="entry name" value="ABC_TM1"/>
    <property type="match status" value="1"/>
</dbReference>
<feature type="transmembrane region" description="Helical" evidence="7">
    <location>
        <begin position="147"/>
        <end position="169"/>
    </location>
</feature>
<gene>
    <name evidence="9" type="ORF">SAMN04489809_1798</name>
</gene>
<dbReference type="GeneID" id="36298240"/>
<comment type="similarity">
    <text evidence="7">Belongs to the binding-protein-dependent transport system permease family.</text>
</comment>
<dbReference type="GO" id="GO:0005886">
    <property type="term" value="C:plasma membrane"/>
    <property type="evidence" value="ECO:0007669"/>
    <property type="project" value="UniProtKB-SubCell"/>
</dbReference>
<dbReference type="CDD" id="cd06261">
    <property type="entry name" value="TM_PBP2"/>
    <property type="match status" value="1"/>
</dbReference>
<evidence type="ECO:0000256" key="7">
    <source>
        <dbReference type="RuleBase" id="RU363032"/>
    </source>
</evidence>
<keyword evidence="3" id="KW-1003">Cell membrane</keyword>
<dbReference type="PANTHER" id="PTHR32243:SF18">
    <property type="entry name" value="INNER MEMBRANE ABC TRANSPORTER PERMEASE PROTEIN YCJP"/>
    <property type="match status" value="1"/>
</dbReference>
<feature type="transmembrane region" description="Helical" evidence="7">
    <location>
        <begin position="82"/>
        <end position="102"/>
    </location>
</feature>
<dbReference type="PANTHER" id="PTHR32243">
    <property type="entry name" value="MALTOSE TRANSPORT SYSTEM PERMEASE-RELATED"/>
    <property type="match status" value="1"/>
</dbReference>
<evidence type="ECO:0000313" key="10">
    <source>
        <dbReference type="Proteomes" id="UP000182126"/>
    </source>
</evidence>
<dbReference type="RefSeq" id="WP_060923454.1">
    <property type="nucleotide sequence ID" value="NZ_JALXUB010000096.1"/>
</dbReference>
<feature type="transmembrane region" description="Helical" evidence="7">
    <location>
        <begin position="114"/>
        <end position="135"/>
    </location>
</feature>
<dbReference type="InterPro" id="IPR035906">
    <property type="entry name" value="MetI-like_sf"/>
</dbReference>
<dbReference type="Pfam" id="PF00528">
    <property type="entry name" value="BPD_transp_1"/>
    <property type="match status" value="1"/>
</dbReference>
<dbReference type="eggNOG" id="COG0395">
    <property type="taxonomic scope" value="Bacteria"/>
</dbReference>
<evidence type="ECO:0000256" key="3">
    <source>
        <dbReference type="ARBA" id="ARBA00022475"/>
    </source>
</evidence>
<keyword evidence="5 7" id="KW-1133">Transmembrane helix</keyword>
<comment type="subcellular location">
    <subcellularLocation>
        <location evidence="1 7">Cell membrane</location>
        <topology evidence="1 7">Multi-pass membrane protein</topology>
    </subcellularLocation>
</comment>
<evidence type="ECO:0000256" key="4">
    <source>
        <dbReference type="ARBA" id="ARBA00022692"/>
    </source>
</evidence>
<evidence type="ECO:0000256" key="1">
    <source>
        <dbReference type="ARBA" id="ARBA00004651"/>
    </source>
</evidence>
<organism evidence="9 10">
    <name type="scientific">Microbacterium paraoxydans</name>
    <dbReference type="NCBI Taxonomy" id="199592"/>
    <lineage>
        <taxon>Bacteria</taxon>
        <taxon>Bacillati</taxon>
        <taxon>Actinomycetota</taxon>
        <taxon>Actinomycetes</taxon>
        <taxon>Micrococcales</taxon>
        <taxon>Microbacteriaceae</taxon>
        <taxon>Microbacterium</taxon>
    </lineage>
</organism>
<dbReference type="AlphaFoldDB" id="A0A1H1RZS0"/>
<dbReference type="GO" id="GO:0055085">
    <property type="term" value="P:transmembrane transport"/>
    <property type="evidence" value="ECO:0007669"/>
    <property type="project" value="InterPro"/>
</dbReference>
<dbReference type="Gene3D" id="1.10.3720.10">
    <property type="entry name" value="MetI-like"/>
    <property type="match status" value="1"/>
</dbReference>
<feature type="transmembrane region" description="Helical" evidence="7">
    <location>
        <begin position="190"/>
        <end position="212"/>
    </location>
</feature>
<evidence type="ECO:0000313" key="9">
    <source>
        <dbReference type="EMBL" id="SDS41240.1"/>
    </source>
</evidence>
<feature type="transmembrane region" description="Helical" evidence="7">
    <location>
        <begin position="19"/>
        <end position="39"/>
    </location>
</feature>
<keyword evidence="6 7" id="KW-0472">Membrane</keyword>
<dbReference type="InterPro" id="IPR050901">
    <property type="entry name" value="BP-dep_ABC_trans_perm"/>
</dbReference>
<keyword evidence="2 7" id="KW-0813">Transport</keyword>
<proteinExistence type="inferred from homology"/>
<evidence type="ECO:0000259" key="8">
    <source>
        <dbReference type="PROSITE" id="PS50928"/>
    </source>
</evidence>
<evidence type="ECO:0000256" key="6">
    <source>
        <dbReference type="ARBA" id="ARBA00023136"/>
    </source>
</evidence>
<evidence type="ECO:0000256" key="2">
    <source>
        <dbReference type="ARBA" id="ARBA00022448"/>
    </source>
</evidence>
<accession>A0A1H1RZS0</accession>
<sequence>MTTTTAPVRFGRLAGRTGFAIALLGVLAMVLGPYIVMLLTSLTPRDQLAGAGANLIPSEFTTASYAELLSTTPFLTYLRNSLTVAAIAVPVTLVVSTGAAIAMSRFDFRGRGAVMIGLLLAQMFPAVLLVISLQGQLRGMGLMDTTLGLALVHAAFATPFATWLLKGFADSIPREIEEAGQIDGASSAQIVRILLLPLLRPGMVAAGTYAFILTWNEFLYALTFTSQTATRTLPVGLHLFIGEYQIRWDLLTAGGVLSVLPVVVGFLLVQKRLVAGLAAGAVKG</sequence>
<feature type="domain" description="ABC transmembrane type-1" evidence="8">
    <location>
        <begin position="78"/>
        <end position="269"/>
    </location>
</feature>
<protein>
    <submittedName>
        <fullName evidence="9">Carbohydrate ABC transporter membrane protein 2, CUT1 family</fullName>
    </submittedName>
</protein>
<dbReference type="Proteomes" id="UP000182126">
    <property type="component" value="Chromosome I"/>
</dbReference>